<dbReference type="Proteomes" id="UP000028713">
    <property type="component" value="Unassembled WGS sequence"/>
</dbReference>
<feature type="signal peptide" evidence="1">
    <location>
        <begin position="1"/>
        <end position="22"/>
    </location>
</feature>
<dbReference type="AlphaFoldDB" id="A0A085ZA07"/>
<evidence type="ECO:0000313" key="2">
    <source>
        <dbReference type="EMBL" id="KFF01271.1"/>
    </source>
</evidence>
<evidence type="ECO:0000256" key="1">
    <source>
        <dbReference type="SAM" id="SignalP"/>
    </source>
</evidence>
<dbReference type="EMBL" id="JPRP01000001">
    <property type="protein sequence ID" value="KFF01271.1"/>
    <property type="molecule type" value="Genomic_DNA"/>
</dbReference>
<protein>
    <recommendedName>
        <fullName evidence="4">GOLD domain-containing protein</fullName>
    </recommendedName>
</protein>
<dbReference type="RefSeq" id="WP_034676520.1">
    <property type="nucleotide sequence ID" value="NZ_FPAP01000001.1"/>
</dbReference>
<comment type="caution">
    <text evidence="2">The sequence shown here is derived from an EMBL/GenBank/DDBJ whole genome shotgun (WGS) entry which is preliminary data.</text>
</comment>
<proteinExistence type="predicted"/>
<dbReference type="OrthoDB" id="893802at2"/>
<evidence type="ECO:0008006" key="4">
    <source>
        <dbReference type="Google" id="ProtNLM"/>
    </source>
</evidence>
<feature type="chain" id="PRO_5001800812" description="GOLD domain-containing protein" evidence="1">
    <location>
        <begin position="23"/>
        <end position="135"/>
    </location>
</feature>
<dbReference type="STRING" id="236814.IX39_11845"/>
<accession>A0A085ZA07</accession>
<keyword evidence="3" id="KW-1185">Reference proteome</keyword>
<reference evidence="2 3" key="1">
    <citation type="submission" date="2014-07" db="EMBL/GenBank/DDBJ databases">
        <title>Genome of Chryseobacterium formosense LMG 24722.</title>
        <authorList>
            <person name="Pipes S.E."/>
            <person name="Stropko S.J."/>
            <person name="Newman J.D."/>
        </authorList>
    </citation>
    <scope>NUCLEOTIDE SEQUENCE [LARGE SCALE GENOMIC DNA]</scope>
    <source>
        <strain evidence="2 3">LMG 24722</strain>
    </source>
</reference>
<evidence type="ECO:0000313" key="3">
    <source>
        <dbReference type="Proteomes" id="UP000028713"/>
    </source>
</evidence>
<gene>
    <name evidence="2" type="ORF">IX39_11845</name>
</gene>
<name>A0A085ZA07_9FLAO</name>
<keyword evidence="1" id="KW-0732">Signal</keyword>
<dbReference type="eggNOG" id="ENOG503118E">
    <property type="taxonomic scope" value="Bacteria"/>
</dbReference>
<organism evidence="2 3">
    <name type="scientific">Chryseobacterium formosense</name>
    <dbReference type="NCBI Taxonomy" id="236814"/>
    <lineage>
        <taxon>Bacteria</taxon>
        <taxon>Pseudomonadati</taxon>
        <taxon>Bacteroidota</taxon>
        <taxon>Flavobacteriia</taxon>
        <taxon>Flavobacteriales</taxon>
        <taxon>Weeksellaceae</taxon>
        <taxon>Chryseobacterium group</taxon>
        <taxon>Chryseobacterium</taxon>
    </lineage>
</organism>
<dbReference type="PROSITE" id="PS51257">
    <property type="entry name" value="PROKAR_LIPOPROTEIN"/>
    <property type="match status" value="1"/>
</dbReference>
<sequence>MKSLLKISLAAIIFGISFTSCKDDDDYQTIESVDKVKIDSVKIVNDTMDVFSVQSIRTYSTYSSGCKGFYGYDYVHLSDLERDITAYQFTTNGPCTQAIYTGANQINFRPQKVGTYTFKFWNGDNSWITKTIVVE</sequence>